<reference evidence="1 2" key="1">
    <citation type="submission" date="2019-02" db="EMBL/GenBank/DDBJ databases">
        <title>Deep-cultivation of Planctomycetes and their phenomic and genomic characterization uncovers novel biology.</title>
        <authorList>
            <person name="Wiegand S."/>
            <person name="Jogler M."/>
            <person name="Boedeker C."/>
            <person name="Pinto D."/>
            <person name="Vollmers J."/>
            <person name="Rivas-Marin E."/>
            <person name="Kohn T."/>
            <person name="Peeters S.H."/>
            <person name="Heuer A."/>
            <person name="Rast P."/>
            <person name="Oberbeckmann S."/>
            <person name="Bunk B."/>
            <person name="Jeske O."/>
            <person name="Meyerdierks A."/>
            <person name="Storesund J.E."/>
            <person name="Kallscheuer N."/>
            <person name="Luecker S."/>
            <person name="Lage O.M."/>
            <person name="Pohl T."/>
            <person name="Merkel B.J."/>
            <person name="Hornburger P."/>
            <person name="Mueller R.-W."/>
            <person name="Bruemmer F."/>
            <person name="Labrenz M."/>
            <person name="Spormann A.M."/>
            <person name="Op Den Camp H."/>
            <person name="Overmann J."/>
            <person name="Amann R."/>
            <person name="Jetten M.S.M."/>
            <person name="Mascher T."/>
            <person name="Medema M.H."/>
            <person name="Devos D.P."/>
            <person name="Kaster A.-K."/>
            <person name="Ovreas L."/>
            <person name="Rohde M."/>
            <person name="Galperin M.Y."/>
            <person name="Jogler C."/>
        </authorList>
    </citation>
    <scope>NUCLEOTIDE SEQUENCE [LARGE SCALE GENOMIC DNA]</scope>
    <source>
        <strain evidence="1 2">Pla52n</strain>
    </source>
</reference>
<dbReference type="AlphaFoldDB" id="A0A5C6A044"/>
<dbReference type="EMBL" id="SJPN01000009">
    <property type="protein sequence ID" value="TWT93192.1"/>
    <property type="molecule type" value="Genomic_DNA"/>
</dbReference>
<protein>
    <submittedName>
        <fullName evidence="1">Uncharacterized protein</fullName>
    </submittedName>
</protein>
<sequence>MSSTNTPLTTQMSIFWLAPEKKAFFWSPDCAVFLEHGEITHRCRGKSPYEFIIRSENSDASLRAVTLGGKELSLTLNQVEIAVLEYRGWGNRELTLMGEPFTVLAKGGLSGTYYVPGVFELTMGVRCHSTLAMGTSCNEWIWTALALSYLYWFRFWLSD</sequence>
<accession>A0A5C6A044</accession>
<evidence type="ECO:0000313" key="1">
    <source>
        <dbReference type="EMBL" id="TWT93192.1"/>
    </source>
</evidence>
<name>A0A5C6A044_9BACT</name>
<organism evidence="1 2">
    <name type="scientific">Stieleria varia</name>
    <dbReference type="NCBI Taxonomy" id="2528005"/>
    <lineage>
        <taxon>Bacteria</taxon>
        <taxon>Pseudomonadati</taxon>
        <taxon>Planctomycetota</taxon>
        <taxon>Planctomycetia</taxon>
        <taxon>Pirellulales</taxon>
        <taxon>Pirellulaceae</taxon>
        <taxon>Stieleria</taxon>
    </lineage>
</organism>
<dbReference type="Proteomes" id="UP000320176">
    <property type="component" value="Unassembled WGS sequence"/>
</dbReference>
<dbReference type="RefSeq" id="WP_197455004.1">
    <property type="nucleotide sequence ID" value="NZ_CP151726.1"/>
</dbReference>
<keyword evidence="2" id="KW-1185">Reference proteome</keyword>
<proteinExistence type="predicted"/>
<gene>
    <name evidence="1" type="ORF">Pla52n_58490</name>
</gene>
<comment type="caution">
    <text evidence="1">The sequence shown here is derived from an EMBL/GenBank/DDBJ whole genome shotgun (WGS) entry which is preliminary data.</text>
</comment>
<evidence type="ECO:0000313" key="2">
    <source>
        <dbReference type="Proteomes" id="UP000320176"/>
    </source>
</evidence>